<dbReference type="SUPFAM" id="SSF53223">
    <property type="entry name" value="Aminoacid dehydrogenase-like, N-terminal domain"/>
    <property type="match status" value="1"/>
</dbReference>
<sequence>MTLIDGQLIREHVKQECQKYKSIFQASQKEVAIIRFEASENASNGLRARYEAARISAEQKVATFNAIGITPNYIVLSPNIAVEQFGNIIQSINENSKVTAAIVQYPIPAKFTSSIGLLEPQKDIDIVRRQSNNFFESCATAEGIARIVESYAQRDSNVAVVGGGGFVGSGVIKYLEASRISCFCLEDGDDLSRTQAADIVVSVTGRQGIFTPYVLPSHHLVVDGGFTPTASGAAGDVDRSAYSIPQNITPVPGGVGPIEMAILAERLVKMDLGVELGKWNYQQLQQEQMQRATIIAPIARVFFAQQTTAYPQSIRTERENLFVLEGSNYQIRFNSTTQSLIVARTNEKLTLIRLSLASNQIETARGITNEDVTRWQQIQAAIDSTTTQSNDRGMEL</sequence>
<evidence type="ECO:0000313" key="13">
    <source>
        <dbReference type="EMBL" id="ALF55258.1"/>
    </source>
</evidence>
<keyword evidence="7" id="KW-0560">Oxidoreductase</keyword>
<name>A0A0M4T517_9NOSO</name>
<dbReference type="GO" id="GO:0004477">
    <property type="term" value="F:methenyltetrahydrofolate cyclohydrolase activity"/>
    <property type="evidence" value="ECO:0007669"/>
    <property type="project" value="TreeGrafter"/>
</dbReference>
<dbReference type="Gene3D" id="3.40.50.10860">
    <property type="entry name" value="Leucine Dehydrogenase, chain A, domain 1"/>
    <property type="match status" value="1"/>
</dbReference>
<evidence type="ECO:0000256" key="7">
    <source>
        <dbReference type="ARBA" id="ARBA00023002"/>
    </source>
</evidence>
<dbReference type="GO" id="GO:0000105">
    <property type="term" value="P:L-histidine biosynthetic process"/>
    <property type="evidence" value="ECO:0007669"/>
    <property type="project" value="UniProtKB-KW"/>
</dbReference>
<keyword evidence="2" id="KW-0554">One-carbon metabolism</keyword>
<dbReference type="Gene3D" id="3.40.50.720">
    <property type="entry name" value="NAD(P)-binding Rossmann-like Domain"/>
    <property type="match status" value="1"/>
</dbReference>
<evidence type="ECO:0000259" key="12">
    <source>
        <dbReference type="Pfam" id="PF02882"/>
    </source>
</evidence>
<evidence type="ECO:0000256" key="5">
    <source>
        <dbReference type="ARBA" id="ARBA00022801"/>
    </source>
</evidence>
<feature type="domain" description="Tetrahydrofolate dehydrogenase/cyclohydrolase catalytic" evidence="11">
    <location>
        <begin position="5"/>
        <end position="125"/>
    </location>
</feature>
<dbReference type="RefSeq" id="WP_062296267.1">
    <property type="nucleotide sequence ID" value="NZ_CP012036.1"/>
</dbReference>
<evidence type="ECO:0000256" key="10">
    <source>
        <dbReference type="ARBA" id="ARBA00023268"/>
    </source>
</evidence>
<keyword evidence="8" id="KW-0368">Histidine biosynthesis</keyword>
<evidence type="ECO:0000256" key="4">
    <source>
        <dbReference type="ARBA" id="ARBA00022755"/>
    </source>
</evidence>
<dbReference type="InterPro" id="IPR000672">
    <property type="entry name" value="THF_DH/CycHdrlase"/>
</dbReference>
<keyword evidence="4" id="KW-0658">Purine biosynthesis</keyword>
<dbReference type="AlphaFoldDB" id="A0A0M4T517"/>
<dbReference type="STRING" id="224013.ACX27_24415"/>
<keyword evidence="3" id="KW-0028">Amino-acid biosynthesis</keyword>
<proteinExistence type="predicted"/>
<keyword evidence="5" id="KW-0378">Hydrolase</keyword>
<organism evidence="13 14">
    <name type="scientific">Nostoc piscinale CENA21</name>
    <dbReference type="NCBI Taxonomy" id="224013"/>
    <lineage>
        <taxon>Bacteria</taxon>
        <taxon>Bacillati</taxon>
        <taxon>Cyanobacteriota</taxon>
        <taxon>Cyanophyceae</taxon>
        <taxon>Nostocales</taxon>
        <taxon>Nostocaceae</taxon>
        <taxon>Nostoc</taxon>
    </lineage>
</organism>
<dbReference type="GO" id="GO:0005829">
    <property type="term" value="C:cytosol"/>
    <property type="evidence" value="ECO:0007669"/>
    <property type="project" value="TreeGrafter"/>
</dbReference>
<evidence type="ECO:0000256" key="3">
    <source>
        <dbReference type="ARBA" id="ARBA00022605"/>
    </source>
</evidence>
<comment type="pathway">
    <text evidence="1">One-carbon metabolism; tetrahydrofolate interconversion.</text>
</comment>
<dbReference type="InterPro" id="IPR020630">
    <property type="entry name" value="THF_DH/CycHdrlase_cat_dom"/>
</dbReference>
<keyword evidence="10" id="KW-0511">Multifunctional enzyme</keyword>
<dbReference type="OrthoDB" id="9803580at2"/>
<gene>
    <name evidence="13" type="ORF">ACX27_24415</name>
</gene>
<dbReference type="GO" id="GO:0004488">
    <property type="term" value="F:methylenetetrahydrofolate dehydrogenase (NADP+) activity"/>
    <property type="evidence" value="ECO:0007669"/>
    <property type="project" value="InterPro"/>
</dbReference>
<evidence type="ECO:0000313" key="14">
    <source>
        <dbReference type="Proteomes" id="UP000062645"/>
    </source>
</evidence>
<evidence type="ECO:0000256" key="2">
    <source>
        <dbReference type="ARBA" id="ARBA00022563"/>
    </source>
</evidence>
<dbReference type="InterPro" id="IPR036291">
    <property type="entry name" value="NAD(P)-bd_dom_sf"/>
</dbReference>
<keyword evidence="6" id="KW-0521">NADP</keyword>
<dbReference type="GO" id="GO:0035999">
    <property type="term" value="P:tetrahydrofolate interconversion"/>
    <property type="evidence" value="ECO:0007669"/>
    <property type="project" value="TreeGrafter"/>
</dbReference>
<reference evidence="14" key="1">
    <citation type="submission" date="2015-07" db="EMBL/GenBank/DDBJ databases">
        <title>Genome Of Nitrogen-Fixing Cyanobacterium Nostoc piscinale CENA21 From Solimoes/Amazon River Floodplain Sediments And Comparative Genomics To Uncover Biosynthetic Natural Products Potential.</title>
        <authorList>
            <person name="Leao T.F."/>
            <person name="Leao P.N."/>
            <person name="Guimaraes P.I."/>
            <person name="de Melo A.G.C."/>
            <person name="Ramos R.T.J."/>
            <person name="Silva A."/>
            <person name="Fiore M.F."/>
            <person name="Schneider M.P.C."/>
        </authorList>
    </citation>
    <scope>NUCLEOTIDE SEQUENCE [LARGE SCALE GENOMIC DNA]</scope>
    <source>
        <strain evidence="14">CENA21</strain>
    </source>
</reference>
<evidence type="ECO:0000256" key="8">
    <source>
        <dbReference type="ARBA" id="ARBA00023102"/>
    </source>
</evidence>
<dbReference type="SUPFAM" id="SSF51735">
    <property type="entry name" value="NAD(P)-binding Rossmann-fold domains"/>
    <property type="match status" value="1"/>
</dbReference>
<feature type="domain" description="Tetrahydrofolate dehydrogenase/cyclohydrolase NAD(P)-binding" evidence="12">
    <location>
        <begin position="139"/>
        <end position="269"/>
    </location>
</feature>
<evidence type="ECO:0000256" key="9">
    <source>
        <dbReference type="ARBA" id="ARBA00023167"/>
    </source>
</evidence>
<evidence type="ECO:0000256" key="1">
    <source>
        <dbReference type="ARBA" id="ARBA00004777"/>
    </source>
</evidence>
<dbReference type="PANTHER" id="PTHR48099">
    <property type="entry name" value="C-1-TETRAHYDROFOLATE SYNTHASE, CYTOPLASMIC-RELATED"/>
    <property type="match status" value="1"/>
</dbReference>
<accession>A0A0M4T517</accession>
<dbReference type="PATRIC" id="fig|224013.5.peg.5857"/>
<dbReference type="PANTHER" id="PTHR48099:SF5">
    <property type="entry name" value="C-1-TETRAHYDROFOLATE SYNTHASE, CYTOPLASMIC"/>
    <property type="match status" value="1"/>
</dbReference>
<dbReference type="InterPro" id="IPR020631">
    <property type="entry name" value="THF_DH/CycHdrlase_NAD-bd_dom"/>
</dbReference>
<dbReference type="Proteomes" id="UP000062645">
    <property type="component" value="Chromosome"/>
</dbReference>
<dbReference type="EMBL" id="CP012036">
    <property type="protein sequence ID" value="ALF55258.1"/>
    <property type="molecule type" value="Genomic_DNA"/>
</dbReference>
<keyword evidence="9" id="KW-0486">Methionine biosynthesis</keyword>
<dbReference type="Pfam" id="PF02882">
    <property type="entry name" value="THF_DHG_CYH_C"/>
    <property type="match status" value="1"/>
</dbReference>
<evidence type="ECO:0000259" key="11">
    <source>
        <dbReference type="Pfam" id="PF00763"/>
    </source>
</evidence>
<dbReference type="GO" id="GO:0006164">
    <property type="term" value="P:purine nucleotide biosynthetic process"/>
    <property type="evidence" value="ECO:0007669"/>
    <property type="project" value="UniProtKB-KW"/>
</dbReference>
<dbReference type="KEGG" id="npz:ACX27_24415"/>
<dbReference type="Pfam" id="PF00763">
    <property type="entry name" value="THF_DHG_CYH"/>
    <property type="match status" value="1"/>
</dbReference>
<reference evidence="13 14" key="2">
    <citation type="journal article" date="2016" name="Genome Announc.">
        <title>Draft Genome Sequence of the N2-Fixing Cyanobacterium Nostoc piscinale CENA21, Isolated from the Brazilian Amazon Floodplain.</title>
        <authorList>
            <person name="Leao T."/>
            <person name="Guimaraes P.I."/>
            <person name="de Melo A.G."/>
            <person name="Ramos R.T."/>
            <person name="Leao P.N."/>
            <person name="Silva A."/>
            <person name="Fiore M.F."/>
            <person name="Schneider M.P."/>
        </authorList>
    </citation>
    <scope>NUCLEOTIDE SEQUENCE [LARGE SCALE GENOMIC DNA]</scope>
    <source>
        <strain evidence="13 14">CENA21</strain>
    </source>
</reference>
<dbReference type="PRINTS" id="PR00085">
    <property type="entry name" value="THFDHDRGNASE"/>
</dbReference>
<protein>
    <submittedName>
        <fullName evidence="13">Tetrahydrofolate dehydrogenase</fullName>
    </submittedName>
</protein>
<dbReference type="InterPro" id="IPR046346">
    <property type="entry name" value="Aminoacid_DH-like_N_sf"/>
</dbReference>
<evidence type="ECO:0000256" key="6">
    <source>
        <dbReference type="ARBA" id="ARBA00022857"/>
    </source>
</evidence>
<keyword evidence="14" id="KW-1185">Reference proteome</keyword>
<dbReference type="GO" id="GO:0009086">
    <property type="term" value="P:methionine biosynthetic process"/>
    <property type="evidence" value="ECO:0007669"/>
    <property type="project" value="UniProtKB-KW"/>
</dbReference>